<feature type="domain" description="K Homology" evidence="8">
    <location>
        <begin position="681"/>
        <end position="760"/>
    </location>
</feature>
<evidence type="ECO:0000256" key="2">
    <source>
        <dbReference type="ARBA" id="ARBA00022857"/>
    </source>
</evidence>
<gene>
    <name evidence="9" type="ORF">Purlil1_6553</name>
</gene>
<feature type="region of interest" description="Disordered" evidence="7">
    <location>
        <begin position="569"/>
        <end position="605"/>
    </location>
</feature>
<dbReference type="CDD" id="cd22450">
    <property type="entry name" value="KH-I_ScSCP160_rpt5"/>
    <property type="match status" value="1"/>
</dbReference>
<feature type="region of interest" description="Disordered" evidence="7">
    <location>
        <begin position="231"/>
        <end position="279"/>
    </location>
</feature>
<comment type="caution">
    <text evidence="9">The sequence shown here is derived from an EMBL/GenBank/DDBJ whole genome shotgun (WGS) entry which is preliminary data.</text>
</comment>
<dbReference type="InterPro" id="IPR004088">
    <property type="entry name" value="KH_dom_type_1"/>
</dbReference>
<dbReference type="PANTHER" id="PTHR43647:SF1">
    <property type="entry name" value="3-KETO-STEROID REDUCTASE ERG27"/>
    <property type="match status" value="1"/>
</dbReference>
<dbReference type="CDD" id="cd00105">
    <property type="entry name" value="KH-I"/>
    <property type="match status" value="1"/>
</dbReference>
<dbReference type="Proteomes" id="UP001287286">
    <property type="component" value="Unassembled WGS sequence"/>
</dbReference>
<dbReference type="InterPro" id="IPR054548">
    <property type="entry name" value="SCP160-like_KH"/>
</dbReference>
<evidence type="ECO:0000313" key="9">
    <source>
        <dbReference type="EMBL" id="KAK4089120.1"/>
    </source>
</evidence>
<name>A0ABR0BYT2_PURLI</name>
<keyword evidence="6" id="KW-0175">Coiled coil</keyword>
<evidence type="ECO:0000256" key="5">
    <source>
        <dbReference type="PROSITE-ProRule" id="PRU00117"/>
    </source>
</evidence>
<dbReference type="CDD" id="cd02394">
    <property type="entry name" value="KH-I_Vigilin_rpt6"/>
    <property type="match status" value="1"/>
</dbReference>
<dbReference type="Pfam" id="PF00013">
    <property type="entry name" value="KH_1"/>
    <property type="match status" value="7"/>
</dbReference>
<evidence type="ECO:0000256" key="3">
    <source>
        <dbReference type="ARBA" id="ARBA00023002"/>
    </source>
</evidence>
<dbReference type="CDD" id="cd22448">
    <property type="entry name" value="KH-I_ScSCP160_rpt3"/>
    <property type="match status" value="1"/>
</dbReference>
<feature type="region of interest" description="Disordered" evidence="7">
    <location>
        <begin position="1750"/>
        <end position="1772"/>
    </location>
</feature>
<feature type="domain" description="K Homology" evidence="8">
    <location>
        <begin position="1342"/>
        <end position="1411"/>
    </location>
</feature>
<keyword evidence="10" id="KW-1185">Reference proteome</keyword>
<feature type="domain" description="K Homology" evidence="8">
    <location>
        <begin position="1678"/>
        <end position="1747"/>
    </location>
</feature>
<dbReference type="InterPro" id="IPR004087">
    <property type="entry name" value="KH_dom"/>
</dbReference>
<evidence type="ECO:0000256" key="7">
    <source>
        <dbReference type="SAM" id="MobiDB-lite"/>
    </source>
</evidence>
<feature type="region of interest" description="Disordered" evidence="7">
    <location>
        <begin position="497"/>
        <end position="538"/>
    </location>
</feature>
<feature type="domain" description="K Homology" evidence="8">
    <location>
        <begin position="1247"/>
        <end position="1337"/>
    </location>
</feature>
<keyword evidence="3" id="KW-0560">Oxidoreductase</keyword>
<dbReference type="SUPFAM" id="SSF54791">
    <property type="entry name" value="Eukaryotic type KH-domain (KH-domain type I)"/>
    <property type="match status" value="7"/>
</dbReference>
<feature type="domain" description="K Homology" evidence="8">
    <location>
        <begin position="1415"/>
        <end position="1492"/>
    </location>
</feature>
<dbReference type="Gene3D" id="3.30.1370.10">
    <property type="entry name" value="K Homology domain, type 1"/>
    <property type="match status" value="8"/>
</dbReference>
<sequence>MPTNNVGAKSHKGASPNPRAPVPRHLLPARAPALVGDLTGRPPDDAMDSTAHGIWPRRAGGNWTRHRAIRGCFRRQAQAQATEIDVDGCAITGPAPLTHHHLRFTPSAITLPVGAAGAGLRERTPRRHVPAPGLPCFKPPGPALHTVRPHLAQAATDVVGPAAAVQAGRAFETQPPAPPGCSAVWFGPRRGRPTRASLAVPNARAAVARSSGPLLPYYKVRLIASVPFPPARPSARPPVRSPMRRFAGKRARATARPRQDTRGHARASRASRQNDGRLRERGMLTGCMVGQRWAVRANADASRFAGSHGPIAYCNAAISFQSHPVQSSFSPFLPSWPQEVDVAIAKSHASSRDSRSNWPTSTTPGGDPSRPSGPTPAPGQHFCRGGSWTNFHLTLNSVRSNRHRLAPPSSVRRIFWFILLNPKTVYCIVPEPQYSPRTTKAVLTTNCPQIAPIYAPERPTMAANPTSTADLANGGEESAAQKLLQKHAEAPHTVTVEDVPDEDGPAPKPAAEASGSWAAPMSAKAAGKQQATQPKSALDTQSHELFPELGAPKGKSANIAPVWGAKSGANGKANGSGASNGASRSSTPTSTGAATPSQSSAAPSMFIPGRNVETVTLDPAFILPRGQLKRPIADTLKDINRKSRANLTMSTAPNGRLRFDATGPPEVAQQALKDLVSQIGLRTSIKVPIPHSARAHIIGKGGSMIKALQEKTGARIQLPRAEEGSRPADDDDDDATIDVIVEGNALSAASARNEILKIAGERSANVQTKVRGIAPAFYPFLAGPANAAAQSLEDENGVQIRVPPHQPFSRVPAPVAPAPGQRPVFHPAGSDDDHIQLAGDRAAVQKVRAEIERRAAQLQKELEAEQLSIQRGRHQFIVGDRGVPADDFFAETGCAILLPSEEDDDMVTIIGPADRVQAGLERAMDLAMGMQMSNIDISRFHRTAPSGAAAHAANVTRYLRQRREIERLEKLYNTHINTPFSQDGALPWELYSREGKNAIRAQSEITGIINGLPPSRMQAVPVDPFFHQHLRNDVTPRVKKDYGVHVVVPEASEADAPVLLVFEGPDPADGPYQVPRTKPTDAEVKAFQQGIDDARKHILELLNKQESLTSTTLDVPAKFHEKLRRFIKKEQESRSSDQIPIRVTKVGTNITLRGPASAVESLAAKAEEFVEQAKEEEKERGFTLSFDFPQKYANHLIGKGGSNIKELRDRFDVEIQVQDGKVELKGPKAKAEAARSHIQGLGRTLADETTHVLKIDPKYHRELIGAQGGQINRLQNRYKVLIFFPRSAKSAAEDQSNADAASEAGKPRRQQAPDEVIIRGPKKGADEARDEIFSLHKYLEEHSVTASVPVQQKQVGSLIGQGGAALDELRQATGARIDVPADRDTDIVEIVIKGTASQVAQARKILEEKRAVFDDTVVKTLDVDKKHHKALIGSGGSNLREIVVGAGGADDRRSLARTIQFPKQDADGNTIKVEGRTDVVQKIIERIEEIVAERESQVTEVVEVPVENHRSLIGRGGDVKRQMETQFSVSIDVPRQGEGKTGVKVTGRPENVAKAKEHIAGIVKQQQGEALQVPRSVHHAVSNNGQLFRQLRNNHQVTVDHAGQQAPAKTGSSTRAADAALPLITDDADAAADAHSWKVVRTASDEQGEIPWVLRGPPEGVAKAKEMIQRALEQAQKNDATGYLVLPDPKTYRHVIGPNGSKVNSIRQQSGCRIQVPRDQAKDEAIEIVGSQDGVEKAKDLILAALGIQDDATSPPRAPESHPPARTSPAASTLRQEAALLESAPSCRVTGTTGTIGRPQSTANMVAAAQPGAAPWDAVPAHDQLFVLITGSNRSSTADVSPRVSGVGLGIAHRLVDEFLAQRPLTSHLILIPTARSPSKCLQAVHDIRAYAANAAEDPTSPLRARAGPDYVHPRDTLARVHALGLTLDLCDLRGVRDFAARLVHEEVSNPRGAEASIEQGGTGEDLRGVRVPRIDSVVCNAAFGGWSGVDYPAAVWSILTKGIVQSVTWPTFKGSLPTCILNERQEYGYPVKPLLGEVFAACVFGHYMLAHQLLPLLSRPASTDLPPGRIIWSSSIEACRDVFNPDDFQCFMRDEAYESAKRLTDVLSLTASVPGSAPFSARWLTPDDAAVAKERPVRPRVYLSHPGIVASTLFPVPWFLFWAYKLALLISRWLGSPWHTVDGYTGSKAAAWLALQEQPELDARAADRIKWGSTADRHGRADVKITEVEGWGWEGRVEDPAKDTAVDVLHKARGRKHDVLDATREDIEQFQELGARCWREMEELRARWEDIIDDD</sequence>
<keyword evidence="5" id="KW-0694">RNA-binding</keyword>
<evidence type="ECO:0000259" key="8">
    <source>
        <dbReference type="SMART" id="SM00322"/>
    </source>
</evidence>
<feature type="compositionally biased region" description="Low complexity" evidence="7">
    <location>
        <begin position="569"/>
        <end position="604"/>
    </location>
</feature>
<keyword evidence="1" id="KW-0444">Lipid biosynthesis</keyword>
<organism evidence="9 10">
    <name type="scientific">Purpureocillium lilacinum</name>
    <name type="common">Paecilomyces lilacinus</name>
    <dbReference type="NCBI Taxonomy" id="33203"/>
    <lineage>
        <taxon>Eukaryota</taxon>
        <taxon>Fungi</taxon>
        <taxon>Dikarya</taxon>
        <taxon>Ascomycota</taxon>
        <taxon>Pezizomycotina</taxon>
        <taxon>Sordariomycetes</taxon>
        <taxon>Hypocreomycetidae</taxon>
        <taxon>Hypocreales</taxon>
        <taxon>Ophiocordycipitaceae</taxon>
        <taxon>Purpureocillium</taxon>
    </lineage>
</organism>
<keyword evidence="4" id="KW-0443">Lipid metabolism</keyword>
<evidence type="ECO:0000256" key="6">
    <source>
        <dbReference type="SAM" id="Coils"/>
    </source>
</evidence>
<feature type="coiled-coil region" evidence="6">
    <location>
        <begin position="841"/>
        <end position="875"/>
    </location>
</feature>
<accession>A0ABR0BYT2</accession>
<dbReference type="EMBL" id="JAWRVI010000021">
    <property type="protein sequence ID" value="KAK4089120.1"/>
    <property type="molecule type" value="Genomic_DNA"/>
</dbReference>
<evidence type="ECO:0000256" key="1">
    <source>
        <dbReference type="ARBA" id="ARBA00022516"/>
    </source>
</evidence>
<feature type="region of interest" description="Disordered" evidence="7">
    <location>
        <begin position="1"/>
        <end position="22"/>
    </location>
</feature>
<feature type="compositionally biased region" description="Basic residues" evidence="7">
    <location>
        <begin position="242"/>
        <end position="255"/>
    </location>
</feature>
<feature type="domain" description="K Homology" evidence="8">
    <location>
        <begin position="1565"/>
        <end position="1673"/>
    </location>
</feature>
<feature type="compositionally biased region" description="Polar residues" evidence="7">
    <location>
        <begin position="529"/>
        <end position="538"/>
    </location>
</feature>
<feature type="domain" description="K Homology" evidence="8">
    <location>
        <begin position="1496"/>
        <end position="1564"/>
    </location>
</feature>
<dbReference type="Pfam" id="PF22952">
    <property type="entry name" value="KH_11"/>
    <property type="match status" value="1"/>
</dbReference>
<evidence type="ECO:0000313" key="10">
    <source>
        <dbReference type="Proteomes" id="UP001287286"/>
    </source>
</evidence>
<dbReference type="Gene3D" id="3.40.50.720">
    <property type="entry name" value="NAD(P)-binding Rossmann-like Domain"/>
    <property type="match status" value="1"/>
</dbReference>
<feature type="domain" description="K Homology" evidence="8">
    <location>
        <begin position="1180"/>
        <end position="1243"/>
    </location>
</feature>
<dbReference type="PANTHER" id="PTHR43647">
    <property type="entry name" value="DEHYDROGENASE"/>
    <property type="match status" value="1"/>
</dbReference>
<keyword evidence="2" id="KW-0521">NADP</keyword>
<dbReference type="InterPro" id="IPR036612">
    <property type="entry name" value="KH_dom_type_1_sf"/>
</dbReference>
<feature type="region of interest" description="Disordered" evidence="7">
    <location>
        <begin position="346"/>
        <end position="381"/>
    </location>
</feature>
<evidence type="ECO:0000256" key="4">
    <source>
        <dbReference type="ARBA" id="ARBA00023098"/>
    </source>
</evidence>
<protein>
    <recommendedName>
        <fullName evidence="8">K Homology domain-containing protein</fullName>
    </recommendedName>
</protein>
<feature type="domain" description="K Homology" evidence="8">
    <location>
        <begin position="764"/>
        <end position="856"/>
    </location>
</feature>
<dbReference type="PROSITE" id="PS50084">
    <property type="entry name" value="KH_TYPE_1"/>
    <property type="match status" value="8"/>
</dbReference>
<dbReference type="CDD" id="cd22449">
    <property type="entry name" value="KH-I_ScSCP160_rpt4"/>
    <property type="match status" value="1"/>
</dbReference>
<dbReference type="SMART" id="SM00322">
    <property type="entry name" value="KH"/>
    <property type="match status" value="10"/>
</dbReference>
<feature type="region of interest" description="Disordered" evidence="7">
    <location>
        <begin position="1292"/>
        <end position="1323"/>
    </location>
</feature>
<dbReference type="InterPro" id="IPR051593">
    <property type="entry name" value="Ergosterol_Biosynth_ERG27"/>
</dbReference>
<feature type="compositionally biased region" description="Pro residues" evidence="7">
    <location>
        <begin position="231"/>
        <end position="240"/>
    </location>
</feature>
<dbReference type="CDD" id="cd22408">
    <property type="entry name" value="KH-I_Vigilin_rpt4"/>
    <property type="match status" value="1"/>
</dbReference>
<proteinExistence type="predicted"/>
<feature type="domain" description="K Homology" evidence="8">
    <location>
        <begin position="861"/>
        <end position="928"/>
    </location>
</feature>
<reference evidence="9 10" key="1">
    <citation type="journal article" date="2024" name="Microbiol. Resour. Announc.">
        <title>Genome annotations for the ascomycete fungi Trichoderma harzianum, Trichoderma aggressivum, and Purpureocillium lilacinum.</title>
        <authorList>
            <person name="Beijen E.P.W."/>
            <person name="Ohm R.A."/>
        </authorList>
    </citation>
    <scope>NUCLEOTIDE SEQUENCE [LARGE SCALE GENOMIC DNA]</scope>
    <source>
        <strain evidence="9 10">CBS 150709</strain>
    </source>
</reference>